<comment type="caution">
    <text evidence="4">The sequence shown here is derived from an EMBL/GenBank/DDBJ whole genome shotgun (WGS) entry which is preliminary data.</text>
</comment>
<dbReference type="AlphaFoldDB" id="A0A2B7Z4D3"/>
<dbReference type="Gene3D" id="3.40.50.720">
    <property type="entry name" value="NAD(P)-binding Rossmann-like Domain"/>
    <property type="match status" value="1"/>
</dbReference>
<dbReference type="PROSITE" id="PS00061">
    <property type="entry name" value="ADH_SHORT"/>
    <property type="match status" value="1"/>
</dbReference>
<organism evidence="4 5">
    <name type="scientific">Polytolypa hystricis (strain UAMH7299)</name>
    <dbReference type="NCBI Taxonomy" id="1447883"/>
    <lineage>
        <taxon>Eukaryota</taxon>
        <taxon>Fungi</taxon>
        <taxon>Dikarya</taxon>
        <taxon>Ascomycota</taxon>
        <taxon>Pezizomycotina</taxon>
        <taxon>Eurotiomycetes</taxon>
        <taxon>Eurotiomycetidae</taxon>
        <taxon>Onygenales</taxon>
        <taxon>Onygenales incertae sedis</taxon>
        <taxon>Polytolypa</taxon>
    </lineage>
</organism>
<proteinExistence type="inferred from homology"/>
<evidence type="ECO:0000313" key="4">
    <source>
        <dbReference type="EMBL" id="PGH27922.1"/>
    </source>
</evidence>
<dbReference type="SUPFAM" id="SSF51735">
    <property type="entry name" value="NAD(P)-binding Rossmann-fold domains"/>
    <property type="match status" value="1"/>
</dbReference>
<dbReference type="InterPro" id="IPR020904">
    <property type="entry name" value="Sc_DH/Rdtase_CS"/>
</dbReference>
<dbReference type="GO" id="GO:0005737">
    <property type="term" value="C:cytoplasm"/>
    <property type="evidence" value="ECO:0007669"/>
    <property type="project" value="TreeGrafter"/>
</dbReference>
<dbReference type="GO" id="GO:0016491">
    <property type="term" value="F:oxidoreductase activity"/>
    <property type="evidence" value="ECO:0007669"/>
    <property type="project" value="UniProtKB-KW"/>
</dbReference>
<dbReference type="InterPro" id="IPR036291">
    <property type="entry name" value="NAD(P)-bd_dom_sf"/>
</dbReference>
<evidence type="ECO:0000313" key="5">
    <source>
        <dbReference type="Proteomes" id="UP000224634"/>
    </source>
</evidence>
<reference evidence="4 5" key="1">
    <citation type="submission" date="2017-10" db="EMBL/GenBank/DDBJ databases">
        <title>Comparative genomics in systemic dimorphic fungi from Ajellomycetaceae.</title>
        <authorList>
            <person name="Munoz J.F."/>
            <person name="Mcewen J.G."/>
            <person name="Clay O.K."/>
            <person name="Cuomo C.A."/>
        </authorList>
    </citation>
    <scope>NUCLEOTIDE SEQUENCE [LARGE SCALE GENOMIC DNA]</scope>
    <source>
        <strain evidence="4 5">UAMH7299</strain>
    </source>
</reference>
<comment type="similarity">
    <text evidence="1">Belongs to the short-chain dehydrogenases/reductases (SDR) family.</text>
</comment>
<sequence>MPIAGKTYLVTGANRGLGRGLVERYLARPSSTVVAAVRSLERLSSKSLVELPKGTNSTLIVVKIDSTSQTDALEAISKLKTEHSITHLDVVIANAGICKAYPSVDKATIAEMTEHFSVNSLGALLLFQAVVPLLRQAEETPKFVTMSSAVGSIGDMEATPVPHLAYGASKAALNFITRKMHFEHPEIIIFPVDPGWVQTELGDNAAVTFGFGEADITIKDCLDSLVKTIDKATKKKSSGNFMHYKIGEVPW</sequence>
<keyword evidence="3" id="KW-0560">Oxidoreductase</keyword>
<dbReference type="EMBL" id="PDNA01000003">
    <property type="protein sequence ID" value="PGH27922.1"/>
    <property type="molecule type" value="Genomic_DNA"/>
</dbReference>
<dbReference type="InterPro" id="IPR051468">
    <property type="entry name" value="Fungal_SecMetab_SDRs"/>
</dbReference>
<dbReference type="PANTHER" id="PTHR43544:SF7">
    <property type="entry name" value="NADB-LER2"/>
    <property type="match status" value="1"/>
</dbReference>
<protein>
    <submittedName>
        <fullName evidence="4">Uncharacterized protein</fullName>
    </submittedName>
</protein>
<dbReference type="InterPro" id="IPR002347">
    <property type="entry name" value="SDR_fam"/>
</dbReference>
<keyword evidence="2" id="KW-0521">NADP</keyword>
<dbReference type="CDD" id="cd05325">
    <property type="entry name" value="carb_red_sniffer_like_SDR_c"/>
    <property type="match status" value="1"/>
</dbReference>
<dbReference type="OrthoDB" id="9876299at2759"/>
<evidence type="ECO:0000256" key="3">
    <source>
        <dbReference type="ARBA" id="ARBA00023002"/>
    </source>
</evidence>
<evidence type="ECO:0000256" key="1">
    <source>
        <dbReference type="ARBA" id="ARBA00006484"/>
    </source>
</evidence>
<dbReference type="Pfam" id="PF00106">
    <property type="entry name" value="adh_short"/>
    <property type="match status" value="1"/>
</dbReference>
<keyword evidence="5" id="KW-1185">Reference proteome</keyword>
<dbReference type="PANTHER" id="PTHR43544">
    <property type="entry name" value="SHORT-CHAIN DEHYDROGENASE/REDUCTASE"/>
    <property type="match status" value="1"/>
</dbReference>
<accession>A0A2B7Z4D3</accession>
<gene>
    <name evidence="4" type="ORF">AJ80_00472</name>
</gene>
<name>A0A2B7Z4D3_POLH7</name>
<dbReference type="Proteomes" id="UP000224634">
    <property type="component" value="Unassembled WGS sequence"/>
</dbReference>
<evidence type="ECO:0000256" key="2">
    <source>
        <dbReference type="ARBA" id="ARBA00022857"/>
    </source>
</evidence>
<dbReference type="PRINTS" id="PR00081">
    <property type="entry name" value="GDHRDH"/>
</dbReference>